<feature type="transmembrane region" description="Helical" evidence="1">
    <location>
        <begin position="237"/>
        <end position="255"/>
    </location>
</feature>
<dbReference type="AlphaFoldDB" id="A0A7K9CFF6"/>
<dbReference type="GO" id="GO:0016740">
    <property type="term" value="F:transferase activity"/>
    <property type="evidence" value="ECO:0007669"/>
    <property type="project" value="UniProtKB-KW"/>
</dbReference>
<dbReference type="PANTHER" id="PTHR31061:SF37">
    <property type="entry name" value="HEPARAN-ALPHA-GLUCOSAMINIDE N-ACETYLTRANSFERASE"/>
    <property type="match status" value="1"/>
</dbReference>
<dbReference type="GO" id="GO:0007041">
    <property type="term" value="P:lysosomal transport"/>
    <property type="evidence" value="ECO:0007669"/>
    <property type="project" value="TreeGrafter"/>
</dbReference>
<feature type="transmembrane region" description="Helical" evidence="1">
    <location>
        <begin position="493"/>
        <end position="512"/>
    </location>
</feature>
<accession>A0A7K9CFF6</accession>
<keyword evidence="1" id="KW-1133">Transmembrane helix</keyword>
<dbReference type="OrthoDB" id="2149840at2759"/>
<dbReference type="InterPro" id="IPR012429">
    <property type="entry name" value="HGSNAT_cat"/>
</dbReference>
<organism evidence="3 4">
    <name type="scientific">Psilopogon haemacephalus</name>
    <name type="common">coppersmith barbet</name>
    <dbReference type="NCBI Taxonomy" id="2585815"/>
    <lineage>
        <taxon>Eukaryota</taxon>
        <taxon>Metazoa</taxon>
        <taxon>Chordata</taxon>
        <taxon>Craniata</taxon>
        <taxon>Vertebrata</taxon>
        <taxon>Euteleostomi</taxon>
        <taxon>Archelosauria</taxon>
        <taxon>Archosauria</taxon>
        <taxon>Dinosauria</taxon>
        <taxon>Saurischia</taxon>
        <taxon>Theropoda</taxon>
        <taxon>Coelurosauria</taxon>
        <taxon>Aves</taxon>
        <taxon>Neognathae</taxon>
        <taxon>Neoaves</taxon>
        <taxon>Telluraves</taxon>
        <taxon>Coraciimorphae</taxon>
        <taxon>Piciformes</taxon>
        <taxon>Megalaimidae</taxon>
        <taxon>Psilopogon</taxon>
    </lineage>
</organism>
<keyword evidence="1" id="KW-0812">Transmembrane</keyword>
<comment type="caution">
    <text evidence="3">The sequence shown here is derived from an EMBL/GenBank/DDBJ whole genome shotgun (WGS) entry which is preliminary data.</text>
</comment>
<gene>
    <name evidence="3" type="primary">Hgsnat</name>
    <name evidence="3" type="ORF">PSIHAE_R02529</name>
</gene>
<protein>
    <submittedName>
        <fullName evidence="3">HGNAT acetyltransferase</fullName>
    </submittedName>
</protein>
<feature type="transmembrane region" description="Helical" evidence="1">
    <location>
        <begin position="115"/>
        <end position="137"/>
    </location>
</feature>
<feature type="transmembrane region" description="Helical" evidence="1">
    <location>
        <begin position="455"/>
        <end position="473"/>
    </location>
</feature>
<keyword evidence="3" id="KW-0808">Transferase</keyword>
<feature type="transmembrane region" description="Helical" evidence="1">
    <location>
        <begin position="561"/>
        <end position="579"/>
    </location>
</feature>
<feature type="domain" description="Heparan-alpha-glucosaminide N-acetyltransferase catalytic" evidence="2">
    <location>
        <begin position="190"/>
        <end position="313"/>
    </location>
</feature>
<feature type="transmembrane region" description="Helical" evidence="1">
    <location>
        <begin position="197"/>
        <end position="217"/>
    </location>
</feature>
<feature type="transmembrane region" description="Helical" evidence="1">
    <location>
        <begin position="524"/>
        <end position="541"/>
    </location>
</feature>
<feature type="transmembrane region" description="Helical" evidence="1">
    <location>
        <begin position="345"/>
        <end position="364"/>
    </location>
</feature>
<dbReference type="PANTHER" id="PTHR31061">
    <property type="entry name" value="LD22376P"/>
    <property type="match status" value="1"/>
</dbReference>
<name>A0A7K9CFF6_9PICI</name>
<sequence length="587" mass="66487">RMDQALLLVLNELPEQGLRLATLSGSCHQCLYQFLAFVPPSNRSLRAPGTVSVMVDTQHPLTLRLSGSLADRELCKIQYHFGEFGNYSLVVKTLNTSTKIVSCDLVINEGPINSYLPILFAFLVYMGLFAILIVGHLSMKINPVRNWVYKTLNPRETDRLINSELGSPNAADSASSDPTPPLWSTAHRQRLRSLDTFRGLSLIIMVFVNYGGGKYWFFKHESWNGKLHFTPSLFSRFVFIMGTSILLSLSSMLRWGSSKQKVLRKILWRSFLLILLGIVVVNPNYCLGPLSWDTLRIPGVLQRLGVTYLVVAALELLFIKPGAESGTLETPCPALQDVLPYWPQWICILTLEVVWLCLTFMLPVPGCPRGYLGPGGIGDFGNYSNCTGGAAGYIDRLLLGEEHIYQHPSSNVIYRTTMPYDPEGILGTINSIFMAFLGLQAGKILLFYRNQHKQILCRFIIWSIVMGVISAVLTKCSKEEGFIPINKNLWSISYVTTTSCFAFILLSLMYYLVDVKRLWSGAPFFYPGMNSILVYIGHEVFENYFPFKWKMQDTQSHAEHLTQNLTATTLWVIISYLLYRRRIFWKI</sequence>
<feature type="transmembrane region" description="Helical" evidence="1">
    <location>
        <begin position="425"/>
        <end position="448"/>
    </location>
</feature>
<proteinExistence type="predicted"/>
<dbReference type="Proteomes" id="UP000574528">
    <property type="component" value="Unassembled WGS sequence"/>
</dbReference>
<feature type="non-terminal residue" evidence="3">
    <location>
        <position position="587"/>
    </location>
</feature>
<feature type="transmembrane region" description="Helical" evidence="1">
    <location>
        <begin position="300"/>
        <end position="319"/>
    </location>
</feature>
<feature type="non-terminal residue" evidence="3">
    <location>
        <position position="1"/>
    </location>
</feature>
<evidence type="ECO:0000313" key="3">
    <source>
        <dbReference type="EMBL" id="NXG51364.1"/>
    </source>
</evidence>
<evidence type="ECO:0000259" key="2">
    <source>
        <dbReference type="Pfam" id="PF07786"/>
    </source>
</evidence>
<keyword evidence="4" id="KW-1185">Reference proteome</keyword>
<dbReference type="GO" id="GO:0005765">
    <property type="term" value="C:lysosomal membrane"/>
    <property type="evidence" value="ECO:0007669"/>
    <property type="project" value="TreeGrafter"/>
</dbReference>
<dbReference type="EMBL" id="VWZI01019523">
    <property type="protein sequence ID" value="NXG51364.1"/>
    <property type="molecule type" value="Genomic_DNA"/>
</dbReference>
<feature type="transmembrane region" description="Helical" evidence="1">
    <location>
        <begin position="267"/>
        <end position="285"/>
    </location>
</feature>
<reference evidence="3 4" key="1">
    <citation type="submission" date="2019-09" db="EMBL/GenBank/DDBJ databases">
        <title>Bird 10,000 Genomes (B10K) Project - Family phase.</title>
        <authorList>
            <person name="Zhang G."/>
        </authorList>
    </citation>
    <scope>NUCLEOTIDE SEQUENCE [LARGE SCALE GENOMIC DNA]</scope>
    <source>
        <strain evidence="3">B10K-DU-001-24</strain>
        <tissue evidence="3">Muscle</tissue>
    </source>
</reference>
<dbReference type="Pfam" id="PF07786">
    <property type="entry name" value="HGSNAT_cat"/>
    <property type="match status" value="1"/>
</dbReference>
<evidence type="ECO:0000313" key="4">
    <source>
        <dbReference type="Proteomes" id="UP000574528"/>
    </source>
</evidence>
<evidence type="ECO:0000256" key="1">
    <source>
        <dbReference type="SAM" id="Phobius"/>
    </source>
</evidence>
<keyword evidence="1" id="KW-0472">Membrane</keyword>